<dbReference type="InterPro" id="IPR014144">
    <property type="entry name" value="LigD_PE_domain"/>
</dbReference>
<keyword evidence="18" id="KW-0511">Multifunctional enzyme</keyword>
<evidence type="ECO:0000256" key="2">
    <source>
        <dbReference type="ARBA" id="ARBA00012727"/>
    </source>
</evidence>
<dbReference type="NCBIfam" id="NF004628">
    <property type="entry name" value="PRK05972.1"/>
    <property type="match status" value="1"/>
</dbReference>
<feature type="compositionally biased region" description="Low complexity" evidence="21">
    <location>
        <begin position="631"/>
        <end position="643"/>
    </location>
</feature>
<dbReference type="Pfam" id="PF04679">
    <property type="entry name" value="DNA_ligase_A_C"/>
    <property type="match status" value="1"/>
</dbReference>
<evidence type="ECO:0000256" key="4">
    <source>
        <dbReference type="ARBA" id="ARBA00022679"/>
    </source>
</evidence>
<dbReference type="InterPro" id="IPR012310">
    <property type="entry name" value="DNA_ligase_ATP-dep_cent"/>
</dbReference>
<dbReference type="Gene3D" id="3.30.470.30">
    <property type="entry name" value="DNA ligase/mRNA capping enzyme"/>
    <property type="match status" value="1"/>
</dbReference>
<dbReference type="EC" id="6.5.1.1" evidence="2"/>
<evidence type="ECO:0000313" key="26">
    <source>
        <dbReference type="EMBL" id="MDY0884614.1"/>
    </source>
</evidence>
<dbReference type="SUPFAM" id="SSF50249">
    <property type="entry name" value="Nucleic acid-binding proteins"/>
    <property type="match status" value="1"/>
</dbReference>
<evidence type="ECO:0000259" key="24">
    <source>
        <dbReference type="Pfam" id="PF13298"/>
    </source>
</evidence>
<evidence type="ECO:0000256" key="12">
    <source>
        <dbReference type="ARBA" id="ARBA00022840"/>
    </source>
</evidence>
<keyword evidence="15" id="KW-0233">DNA recombination</keyword>
<dbReference type="InterPro" id="IPR014146">
    <property type="entry name" value="LigD_ligase_dom"/>
</dbReference>
<keyword evidence="17" id="KW-0464">Manganese</keyword>
<evidence type="ECO:0000256" key="1">
    <source>
        <dbReference type="ARBA" id="ARBA00001936"/>
    </source>
</evidence>
<evidence type="ECO:0000256" key="11">
    <source>
        <dbReference type="ARBA" id="ARBA00022839"/>
    </source>
</evidence>
<evidence type="ECO:0000256" key="6">
    <source>
        <dbReference type="ARBA" id="ARBA00022722"/>
    </source>
</evidence>
<dbReference type="NCBIfam" id="TIGR02777">
    <property type="entry name" value="LigD_PE_dom"/>
    <property type="match status" value="1"/>
</dbReference>
<evidence type="ECO:0000256" key="21">
    <source>
        <dbReference type="SAM" id="MobiDB-lite"/>
    </source>
</evidence>
<feature type="domain" description="ATP-dependent DNA ligase family profile" evidence="22">
    <location>
        <begin position="316"/>
        <end position="485"/>
    </location>
</feature>
<dbReference type="CDD" id="cd07971">
    <property type="entry name" value="OBF_DNA_ligase_LigD"/>
    <property type="match status" value="1"/>
</dbReference>
<evidence type="ECO:0000256" key="14">
    <source>
        <dbReference type="ARBA" id="ARBA00023125"/>
    </source>
</evidence>
<sequence>MAQTRQSGTGKKASPKKTARKTASRKAASSPGTGRKTASRKTGGPLATYRSMRDFSKTREPAGAADPAARKGDQPLRFVIQKHDATRLHYDLRLELGGVFKSWAVTKGPSLDPHDKRLAVEVEDHPLEYGDFEGTIPQGQYGGGTVQLWDRGYWRPEDGQSPERGLAKGDLKFILEGKRLHGSWVLVRMKGDRWRSSGRGKKRNNWLLIKHHDDAAVEGDGDAVLAEDKSVASGRKMAQIAAGTGRAPKPFMQAKAPEADAVWGTTAEDDAAASKPSNRAIRKKAEPEQAAGKPITKMPTFIEPQLCTLVERPPSGANWVHEIKFDGYRIQMHVEAGKVTLYSRRGLDWTKKFAAIARAAAKLPDAIIDGEVCALDHRGAPDFAALQAALSEGKTDALVFFAFDLLVAEGADLRKEKLSVRKARLEELLGDHAGKSALIQYVEHFTSGGDAVLKSACRLEMEGIVSKRLDASYLSGRGHSWVKSKCRAGHEVVIGAWADTNGKFRSLLVGVYRGGHLVHLGRVGTGYGGKVVQQLMPHLKRLASDKNPFGGKTAPKAKSNIHWVKPELVAEIEFAGWTGDGNIRQAAFKGLRLDKPATEIAAELPVSPSSTDVAEPVPGGEKSAKGKGGAEKAAPGKTTTKTAGRMAALKSAKTAIMGVLLSNADKPLWPDGDAAESDRAITKLELARYYEAMGEYIMPHIAGRPCSIIRAPDGYQGEKFFQRHAMKGMSNLLDLTEVWGDRKPYLQVDRVEGLAALAQIAALELHPWNCAPKQPEVPGRLVFDLDPGPDVDFDAVVAGAKEIRERLEALGLVAFCKTTGGKGLHVVTPLSTGGKKQVDWPAAKRFAHEICKRMAKDSPDRYLVNMAKERRKNRIFLDYLRNDRMSTAVAPFSPRARPGAAVSMPLTWAQVRDGLDPQRFTLRTVPKLVARSRAWADYDASAQPLAASIARLEKLG</sequence>
<reference evidence="26 27" key="1">
    <citation type="journal article" date="2016" name="Antonie Van Leeuwenhoek">
        <title>Dongia soli sp. nov., isolated from soil from Dokdo, Korea.</title>
        <authorList>
            <person name="Kim D.U."/>
            <person name="Lee H."/>
            <person name="Kim H."/>
            <person name="Kim S.G."/>
            <person name="Ka J.O."/>
        </authorList>
    </citation>
    <scope>NUCLEOTIDE SEQUENCE [LARGE SCALE GENOMIC DNA]</scope>
    <source>
        <strain evidence="26 27">D78</strain>
    </source>
</reference>
<dbReference type="Gene3D" id="3.90.920.10">
    <property type="entry name" value="DNA primase, PRIM domain"/>
    <property type="match status" value="1"/>
</dbReference>
<keyword evidence="16" id="KW-0234">DNA repair</keyword>
<evidence type="ECO:0000256" key="20">
    <source>
        <dbReference type="ARBA" id="ARBA00034003"/>
    </source>
</evidence>
<dbReference type="Pfam" id="PF21686">
    <property type="entry name" value="LigD_Prim-Pol"/>
    <property type="match status" value="1"/>
</dbReference>
<keyword evidence="9" id="KW-0227">DNA damage</keyword>
<dbReference type="InterPro" id="IPR014145">
    <property type="entry name" value="LigD_pol_dom"/>
</dbReference>
<dbReference type="NCBIfam" id="TIGR02778">
    <property type="entry name" value="ligD_pol"/>
    <property type="match status" value="1"/>
</dbReference>
<evidence type="ECO:0000256" key="19">
    <source>
        <dbReference type="ARBA" id="ARBA00029943"/>
    </source>
</evidence>
<evidence type="ECO:0000256" key="13">
    <source>
        <dbReference type="ARBA" id="ARBA00022932"/>
    </source>
</evidence>
<dbReference type="PANTHER" id="PTHR42705">
    <property type="entry name" value="BIFUNCTIONAL NON-HOMOLOGOUS END JOINING PROTEIN LIGD"/>
    <property type="match status" value="1"/>
</dbReference>
<feature type="compositionally biased region" description="Basic residues" evidence="21">
    <location>
        <begin position="13"/>
        <end position="24"/>
    </location>
</feature>
<keyword evidence="27" id="KW-1185">Reference proteome</keyword>
<dbReference type="NCBIfam" id="TIGR02776">
    <property type="entry name" value="NHEJ_ligase_prk"/>
    <property type="match status" value="1"/>
</dbReference>
<dbReference type="Gene3D" id="3.30.1490.70">
    <property type="match status" value="1"/>
</dbReference>
<feature type="region of interest" description="Disordered" evidence="21">
    <location>
        <begin position="1"/>
        <end position="71"/>
    </location>
</feature>
<evidence type="ECO:0000313" key="27">
    <source>
        <dbReference type="Proteomes" id="UP001279642"/>
    </source>
</evidence>
<comment type="caution">
    <text evidence="26">The sequence shown here is derived from an EMBL/GenBank/DDBJ whole genome shotgun (WGS) entry which is preliminary data.</text>
</comment>
<keyword evidence="8" id="KW-0547">Nucleotide-binding</keyword>
<feature type="domain" description="DNA ligase ATP-dependent C-terminal" evidence="23">
    <location>
        <begin position="501"/>
        <end position="595"/>
    </location>
</feature>
<keyword evidence="11" id="KW-0269">Exonuclease</keyword>
<keyword evidence="3 26" id="KW-0436">Ligase</keyword>
<dbReference type="CDD" id="cd07906">
    <property type="entry name" value="Adenylation_DNA_ligase_LigD_LigC"/>
    <property type="match status" value="1"/>
</dbReference>
<evidence type="ECO:0000256" key="3">
    <source>
        <dbReference type="ARBA" id="ARBA00022598"/>
    </source>
</evidence>
<dbReference type="Pfam" id="PF13298">
    <property type="entry name" value="LigD_N"/>
    <property type="match status" value="1"/>
</dbReference>
<protein>
    <recommendedName>
        <fullName evidence="2">DNA ligase (ATP)</fullName>
        <ecNumber evidence="2">6.5.1.1</ecNumber>
    </recommendedName>
    <alternativeName>
        <fullName evidence="19">NHEJ DNA polymerase</fullName>
    </alternativeName>
</protein>
<keyword evidence="13" id="KW-0239">DNA-directed DNA polymerase</keyword>
<keyword evidence="10" id="KW-0378">Hydrolase</keyword>
<evidence type="ECO:0000256" key="9">
    <source>
        <dbReference type="ARBA" id="ARBA00022763"/>
    </source>
</evidence>
<feature type="region of interest" description="Disordered" evidence="21">
    <location>
        <begin position="268"/>
        <end position="294"/>
    </location>
</feature>
<dbReference type="Gene3D" id="2.40.50.140">
    <property type="entry name" value="Nucleic acid-binding proteins"/>
    <property type="match status" value="1"/>
</dbReference>
<keyword evidence="4" id="KW-0808">Transferase</keyword>
<dbReference type="InterPro" id="IPR012340">
    <property type="entry name" value="NA-bd_OB-fold"/>
</dbReference>
<dbReference type="PANTHER" id="PTHR42705:SF2">
    <property type="entry name" value="BIFUNCTIONAL NON-HOMOLOGOUS END JOINING PROTEIN LIGD"/>
    <property type="match status" value="1"/>
</dbReference>
<feature type="domain" description="DNA ligase D polymerase" evidence="25">
    <location>
        <begin position="682"/>
        <end position="932"/>
    </location>
</feature>
<dbReference type="InterPro" id="IPR052171">
    <property type="entry name" value="NHEJ_LigD"/>
</dbReference>
<comment type="cofactor">
    <cofactor evidence="1">
        <name>Mn(2+)</name>
        <dbReference type="ChEBI" id="CHEBI:29035"/>
    </cofactor>
</comment>
<feature type="domain" description="DNA ligase D 3'-phosphoesterase" evidence="24">
    <location>
        <begin position="81"/>
        <end position="188"/>
    </location>
</feature>
<evidence type="ECO:0000256" key="8">
    <source>
        <dbReference type="ARBA" id="ARBA00022741"/>
    </source>
</evidence>
<evidence type="ECO:0000256" key="10">
    <source>
        <dbReference type="ARBA" id="ARBA00022801"/>
    </source>
</evidence>
<proteinExistence type="predicted"/>
<dbReference type="GO" id="GO:0003910">
    <property type="term" value="F:DNA ligase (ATP) activity"/>
    <property type="evidence" value="ECO:0007669"/>
    <property type="project" value="UniProtKB-EC"/>
</dbReference>
<organism evidence="26 27">
    <name type="scientific">Dongia soli</name>
    <dbReference type="NCBI Taxonomy" id="600628"/>
    <lineage>
        <taxon>Bacteria</taxon>
        <taxon>Pseudomonadati</taxon>
        <taxon>Pseudomonadota</taxon>
        <taxon>Alphaproteobacteria</taxon>
        <taxon>Rhodospirillales</taxon>
        <taxon>Dongiaceae</taxon>
        <taxon>Dongia</taxon>
    </lineage>
</organism>
<evidence type="ECO:0000259" key="23">
    <source>
        <dbReference type="Pfam" id="PF04679"/>
    </source>
</evidence>
<dbReference type="InterPro" id="IPR012309">
    <property type="entry name" value="DNA_ligase_ATP-dep_C"/>
</dbReference>
<feature type="compositionally biased region" description="Basic and acidic residues" evidence="21">
    <location>
        <begin position="51"/>
        <end position="60"/>
    </location>
</feature>
<evidence type="ECO:0000259" key="25">
    <source>
        <dbReference type="Pfam" id="PF21686"/>
    </source>
</evidence>
<evidence type="ECO:0000256" key="5">
    <source>
        <dbReference type="ARBA" id="ARBA00022695"/>
    </source>
</evidence>
<name>A0ABU5EF17_9PROT</name>
<dbReference type="Proteomes" id="UP001279642">
    <property type="component" value="Unassembled WGS sequence"/>
</dbReference>
<evidence type="ECO:0000256" key="15">
    <source>
        <dbReference type="ARBA" id="ARBA00023172"/>
    </source>
</evidence>
<dbReference type="EMBL" id="JAXCLW010000005">
    <property type="protein sequence ID" value="MDY0884614.1"/>
    <property type="molecule type" value="Genomic_DNA"/>
</dbReference>
<evidence type="ECO:0000256" key="17">
    <source>
        <dbReference type="ARBA" id="ARBA00023211"/>
    </source>
</evidence>
<dbReference type="SUPFAM" id="SSF56091">
    <property type="entry name" value="DNA ligase/mRNA capping enzyme, catalytic domain"/>
    <property type="match status" value="1"/>
</dbReference>
<evidence type="ECO:0000256" key="7">
    <source>
        <dbReference type="ARBA" id="ARBA00022723"/>
    </source>
</evidence>
<keyword evidence="12" id="KW-0067">ATP-binding</keyword>
<dbReference type="RefSeq" id="WP_320509687.1">
    <property type="nucleotide sequence ID" value="NZ_JAXCLW010000005.1"/>
</dbReference>
<evidence type="ECO:0000256" key="18">
    <source>
        <dbReference type="ARBA" id="ARBA00023268"/>
    </source>
</evidence>
<dbReference type="NCBIfam" id="TIGR02779">
    <property type="entry name" value="NHEJ_ligase_lig"/>
    <property type="match status" value="1"/>
</dbReference>
<gene>
    <name evidence="26" type="primary">ligD</name>
    <name evidence="26" type="ORF">SMD27_17355</name>
</gene>
<dbReference type="Pfam" id="PF01068">
    <property type="entry name" value="DNA_ligase_A_M"/>
    <property type="match status" value="1"/>
</dbReference>
<feature type="region of interest" description="Disordered" evidence="21">
    <location>
        <begin position="604"/>
        <end position="643"/>
    </location>
</feature>
<keyword evidence="14" id="KW-0238">DNA-binding</keyword>
<dbReference type="InterPro" id="IPR014143">
    <property type="entry name" value="NHEJ_ligase_prk"/>
</dbReference>
<evidence type="ECO:0000256" key="16">
    <source>
        <dbReference type="ARBA" id="ARBA00023204"/>
    </source>
</evidence>
<evidence type="ECO:0000259" key="22">
    <source>
        <dbReference type="Pfam" id="PF01068"/>
    </source>
</evidence>
<comment type="catalytic activity">
    <reaction evidence="20">
        <text>ATP + (deoxyribonucleotide)n-3'-hydroxyl + 5'-phospho-(deoxyribonucleotide)m = (deoxyribonucleotide)n+m + AMP + diphosphate.</text>
        <dbReference type="EC" id="6.5.1.1"/>
    </reaction>
</comment>
<keyword evidence="6" id="KW-0540">Nuclease</keyword>
<keyword evidence="7" id="KW-0479">Metal-binding</keyword>
<keyword evidence="5" id="KW-0548">Nucleotidyltransferase</keyword>
<accession>A0ABU5EF17</accession>